<feature type="region of interest" description="Disordered" evidence="5">
    <location>
        <begin position="1"/>
        <end position="23"/>
    </location>
</feature>
<dbReference type="Proteomes" id="UP001473302">
    <property type="component" value="Unassembled WGS sequence"/>
</dbReference>
<dbReference type="SUPFAM" id="SSF46785">
    <property type="entry name" value="Winged helix' DNA-binding domain"/>
    <property type="match status" value="1"/>
</dbReference>
<dbReference type="PANTHER" id="PTHR10015:SF206">
    <property type="entry name" value="HSF-TYPE DNA-BINDING DOMAIN-CONTAINING PROTEIN"/>
    <property type="match status" value="1"/>
</dbReference>
<feature type="compositionally biased region" description="Polar residues" evidence="5">
    <location>
        <begin position="487"/>
        <end position="496"/>
    </location>
</feature>
<sequence length="496" mass="57176">MEYPLHYTEENTNNNTTNNPSNTYRPYVFNNNPIMFNNTATVDSLKVTEDGTRSSSNMVMNRSSTTQLILQDPWSQHQLLNNEFNTDIIHHQNLSHSERGIAGFVSKLYQCLQSTDTSQKYARWCQHDGKDMFIIDCIPEFTEVVLPRLFKHCKFPSFVRQLNIYGFQRDTDARKSKDTKDKESCRWYHTFFRPGRRDLFHLIRRKATRYSRKKRAKTEEDPETILNLGSGDESECEENVVLIINPEDRRCSSSASSVTQTLAIDYNNNSSSQLQLGFDPTLVTETTVRNEESDNADDISTGLVAVGMHHPQDVLVREELKLQIFHMKRQYERMHNHFEEQLSSAQIQIEEQQGHIQHLESILRVAKSPSVKLVSHSGGYAVPTTTTTTTTASSYNYVQQQQGYKNSKNVTSPPQFYFNEKIKIESNNNEDLLHTPPPPLPTSPPQTTSASWSTFHQPQRRHDKNVSAGSNNHRHHLPENDKKPHMNFTSYNNNSF</sequence>
<dbReference type="Gene3D" id="1.10.10.10">
    <property type="entry name" value="Winged helix-like DNA-binding domain superfamily/Winged helix DNA-binding domain"/>
    <property type="match status" value="1"/>
</dbReference>
<evidence type="ECO:0000256" key="3">
    <source>
        <dbReference type="ARBA" id="ARBA00023242"/>
    </source>
</evidence>
<protein>
    <recommendedName>
        <fullName evidence="6">HSF-type DNA-binding domain-containing protein</fullName>
    </recommendedName>
</protein>
<comment type="similarity">
    <text evidence="4">Belongs to the HSF family.</text>
</comment>
<evidence type="ECO:0000313" key="8">
    <source>
        <dbReference type="Proteomes" id="UP001473302"/>
    </source>
</evidence>
<feature type="domain" description="HSF-type DNA-binding" evidence="6">
    <location>
        <begin position="100"/>
        <end position="206"/>
    </location>
</feature>
<feature type="compositionally biased region" description="Pro residues" evidence="5">
    <location>
        <begin position="435"/>
        <end position="444"/>
    </location>
</feature>
<dbReference type="Pfam" id="PF00447">
    <property type="entry name" value="HSF_DNA-bind"/>
    <property type="match status" value="1"/>
</dbReference>
<keyword evidence="2" id="KW-0238">DNA-binding</keyword>
<feature type="compositionally biased region" description="Low complexity" evidence="5">
    <location>
        <begin position="445"/>
        <end position="454"/>
    </location>
</feature>
<evidence type="ECO:0000256" key="5">
    <source>
        <dbReference type="SAM" id="MobiDB-lite"/>
    </source>
</evidence>
<keyword evidence="8" id="KW-1185">Reference proteome</keyword>
<dbReference type="PANTHER" id="PTHR10015">
    <property type="entry name" value="HEAT SHOCK TRANSCRIPTION FACTOR"/>
    <property type="match status" value="1"/>
</dbReference>
<evidence type="ECO:0000256" key="4">
    <source>
        <dbReference type="RuleBase" id="RU004020"/>
    </source>
</evidence>
<proteinExistence type="inferred from homology"/>
<evidence type="ECO:0000256" key="1">
    <source>
        <dbReference type="ARBA" id="ARBA00004123"/>
    </source>
</evidence>
<dbReference type="SMART" id="SM00415">
    <property type="entry name" value="HSF"/>
    <property type="match status" value="1"/>
</dbReference>
<dbReference type="EMBL" id="BAABUK010000003">
    <property type="protein sequence ID" value="GAA5808325.1"/>
    <property type="molecule type" value="Genomic_DNA"/>
</dbReference>
<accession>A0ABP9YN98</accession>
<reference evidence="7 8" key="1">
    <citation type="submission" date="2024-04" db="EMBL/GenBank/DDBJ databases">
        <title>genome sequences of Mucor flavus KT1a and Helicostylum pulchrum KT1b strains isolated from the surface of a dry-aged beef.</title>
        <authorList>
            <person name="Toyotome T."/>
            <person name="Hosono M."/>
            <person name="Torimaru M."/>
            <person name="Fukuda K."/>
            <person name="Mikami N."/>
        </authorList>
    </citation>
    <scope>NUCLEOTIDE SEQUENCE [LARGE SCALE GENOMIC DNA]</scope>
    <source>
        <strain evidence="7 8">KT1a</strain>
    </source>
</reference>
<evidence type="ECO:0000256" key="2">
    <source>
        <dbReference type="ARBA" id="ARBA00023125"/>
    </source>
</evidence>
<dbReference type="InterPro" id="IPR000232">
    <property type="entry name" value="HSF_DNA-bd"/>
</dbReference>
<feature type="region of interest" description="Disordered" evidence="5">
    <location>
        <begin position="429"/>
        <end position="496"/>
    </location>
</feature>
<gene>
    <name evidence="7" type="ORF">MFLAVUS_001715</name>
</gene>
<dbReference type="InterPro" id="IPR036390">
    <property type="entry name" value="WH_DNA-bd_sf"/>
</dbReference>
<name>A0ABP9YN98_9FUNG</name>
<keyword evidence="3" id="KW-0539">Nucleus</keyword>
<evidence type="ECO:0000313" key="7">
    <source>
        <dbReference type="EMBL" id="GAA5808325.1"/>
    </source>
</evidence>
<dbReference type="InterPro" id="IPR036388">
    <property type="entry name" value="WH-like_DNA-bd_sf"/>
</dbReference>
<comment type="caution">
    <text evidence="7">The sequence shown here is derived from an EMBL/GenBank/DDBJ whole genome shotgun (WGS) entry which is preliminary data.</text>
</comment>
<comment type="subcellular location">
    <subcellularLocation>
        <location evidence="1">Nucleus</location>
    </subcellularLocation>
</comment>
<feature type="compositionally biased region" description="Low complexity" evidence="5">
    <location>
        <begin position="10"/>
        <end position="19"/>
    </location>
</feature>
<evidence type="ECO:0000259" key="6">
    <source>
        <dbReference type="SMART" id="SM00415"/>
    </source>
</evidence>
<organism evidence="7 8">
    <name type="scientific">Mucor flavus</name>
    <dbReference type="NCBI Taxonomy" id="439312"/>
    <lineage>
        <taxon>Eukaryota</taxon>
        <taxon>Fungi</taxon>
        <taxon>Fungi incertae sedis</taxon>
        <taxon>Mucoromycota</taxon>
        <taxon>Mucoromycotina</taxon>
        <taxon>Mucoromycetes</taxon>
        <taxon>Mucorales</taxon>
        <taxon>Mucorineae</taxon>
        <taxon>Mucoraceae</taxon>
        <taxon>Mucor</taxon>
    </lineage>
</organism>